<organism evidence="1 2">
    <name type="scientific">Salinibacter ruber</name>
    <dbReference type="NCBI Taxonomy" id="146919"/>
    <lineage>
        <taxon>Bacteria</taxon>
        <taxon>Pseudomonadati</taxon>
        <taxon>Rhodothermota</taxon>
        <taxon>Rhodothermia</taxon>
        <taxon>Rhodothermales</taxon>
        <taxon>Salinibacteraceae</taxon>
        <taxon>Salinibacter</taxon>
    </lineage>
</organism>
<proteinExistence type="predicted"/>
<name>A0A9X2Q6Z9_9BACT</name>
<evidence type="ECO:0000313" key="1">
    <source>
        <dbReference type="EMBL" id="MCS3709823.1"/>
    </source>
</evidence>
<protein>
    <submittedName>
        <fullName evidence="1">Uncharacterized protein</fullName>
    </submittedName>
</protein>
<reference evidence="1" key="1">
    <citation type="submission" date="2022-08" db="EMBL/GenBank/DDBJ databases">
        <title>Genomic Encyclopedia of Type Strains, Phase V (KMG-V): Genome sequencing to study the core and pangenomes of soil and plant-associated prokaryotes.</title>
        <authorList>
            <person name="Whitman W."/>
        </authorList>
    </citation>
    <scope>NUCLEOTIDE SEQUENCE</scope>
    <source>
        <strain evidence="1">SP3049</strain>
    </source>
</reference>
<accession>A0A9X2Q6Z9</accession>
<dbReference type="Proteomes" id="UP001155057">
    <property type="component" value="Unassembled WGS sequence"/>
</dbReference>
<comment type="caution">
    <text evidence="1">The sequence shown here is derived from an EMBL/GenBank/DDBJ whole genome shotgun (WGS) entry which is preliminary data.</text>
</comment>
<dbReference type="RefSeq" id="WP_259125855.1">
    <property type="nucleotide sequence ID" value="NZ_JANTZO010000005.1"/>
</dbReference>
<evidence type="ECO:0000313" key="2">
    <source>
        <dbReference type="Proteomes" id="UP001155057"/>
    </source>
</evidence>
<dbReference type="EMBL" id="JANUAE010000004">
    <property type="protein sequence ID" value="MCS3709823.1"/>
    <property type="molecule type" value="Genomic_DNA"/>
</dbReference>
<gene>
    <name evidence="1" type="ORF">GGP61_001427</name>
</gene>
<dbReference type="AlphaFoldDB" id="A0A9X2Q6Z9"/>
<sequence>MAVVKRVSPSRLQEVWAAAVSVVQDGGFSDPHRAMGQCGVATRVLQSRLEPIPTYRFETRVERLPSGCPWREDSDGPTVTFAWHMMLVVPKAGIIDATGAQFLQSTPRILTKVPVWWEGLVGIEPSENAPNPSTVDQSFETETAVEVSRGLALLMQRAG</sequence>